<name>A0A8J8B0Q6_9GAMM</name>
<proteinExistence type="predicted"/>
<evidence type="ECO:0000256" key="1">
    <source>
        <dbReference type="SAM" id="MobiDB-lite"/>
    </source>
</evidence>
<evidence type="ECO:0000313" key="3">
    <source>
        <dbReference type="EMBL" id="MBR0563648.1"/>
    </source>
</evidence>
<dbReference type="RefSeq" id="WP_211927547.1">
    <property type="nucleotide sequence ID" value="NZ_JAGQFT020000003.1"/>
</dbReference>
<feature type="signal peptide" evidence="2">
    <location>
        <begin position="1"/>
        <end position="27"/>
    </location>
</feature>
<gene>
    <name evidence="4" type="ORF">KB893_005960</name>
    <name evidence="3" type="ORF">KB893_14155</name>
</gene>
<dbReference type="EMBL" id="JAGQFT020000003">
    <property type="protein sequence ID" value="MBS7456675.1"/>
    <property type="molecule type" value="Genomic_DNA"/>
</dbReference>
<keyword evidence="2" id="KW-0732">Signal</keyword>
<feature type="region of interest" description="Disordered" evidence="1">
    <location>
        <begin position="96"/>
        <end position="125"/>
    </location>
</feature>
<dbReference type="EMBL" id="JAGQFT010000158">
    <property type="protein sequence ID" value="MBR0563648.1"/>
    <property type="molecule type" value="Genomic_DNA"/>
</dbReference>
<dbReference type="Proteomes" id="UP000675747">
    <property type="component" value="Unassembled WGS sequence"/>
</dbReference>
<reference evidence="4 5" key="1">
    <citation type="journal article" date="2021" name="Microbiol. Resour. Announc.">
        <title>Draft Genome Sequence of Coralloluteibacterium stylophorae LMG 29479T.</title>
        <authorList>
            <person name="Karlyshev A.V."/>
            <person name="Kudryashova E.B."/>
            <person name="Ariskina E.V."/>
            <person name="Conroy A.P."/>
            <person name="Abidueva E.Y."/>
        </authorList>
    </citation>
    <scope>NUCLEOTIDE SEQUENCE [LARGE SCALE GENOMIC DNA]</scope>
    <source>
        <strain evidence="4 5">LMG 29479</strain>
    </source>
</reference>
<sequence length="125" mass="13605">MATTLAVLLIFAAVAGFWSAHRAAAEAAIGFGRNACAAADVQWLDQTVQFAGLRLRRGGNGWLRVERRYHFDYSRDGEDRRRGRIVLLGTELQELAGPAPRDDEGGGNILHPTARTGTWGAISRS</sequence>
<accession>A0A8J8B0Q6</accession>
<dbReference type="Pfam" id="PF11743">
    <property type="entry name" value="DUF3301"/>
    <property type="match status" value="1"/>
</dbReference>
<evidence type="ECO:0000313" key="5">
    <source>
        <dbReference type="Proteomes" id="UP000675747"/>
    </source>
</evidence>
<protein>
    <submittedName>
        <fullName evidence="3">DUF3301 domain-containing protein</fullName>
    </submittedName>
</protein>
<evidence type="ECO:0000313" key="4">
    <source>
        <dbReference type="EMBL" id="MBS7456675.1"/>
    </source>
</evidence>
<keyword evidence="5" id="KW-1185">Reference proteome</keyword>
<reference evidence="3" key="2">
    <citation type="submission" date="2021-04" db="EMBL/GenBank/DDBJ databases">
        <authorList>
            <person name="Karlyshev A.V."/>
        </authorList>
    </citation>
    <scope>NUCLEOTIDE SEQUENCE</scope>
    <source>
        <strain evidence="3">LMG 29479</strain>
    </source>
</reference>
<feature type="chain" id="PRO_5042774435" evidence="2">
    <location>
        <begin position="28"/>
        <end position="125"/>
    </location>
</feature>
<organism evidence="3">
    <name type="scientific">Coralloluteibacterium stylophorae</name>
    <dbReference type="NCBI Taxonomy" id="1776034"/>
    <lineage>
        <taxon>Bacteria</taxon>
        <taxon>Pseudomonadati</taxon>
        <taxon>Pseudomonadota</taxon>
        <taxon>Gammaproteobacteria</taxon>
        <taxon>Lysobacterales</taxon>
        <taxon>Lysobacteraceae</taxon>
        <taxon>Coralloluteibacterium</taxon>
    </lineage>
</organism>
<dbReference type="AlphaFoldDB" id="A0A8J8B0Q6"/>
<dbReference type="InterPro" id="IPR021732">
    <property type="entry name" value="DUF3301"/>
</dbReference>
<evidence type="ECO:0000256" key="2">
    <source>
        <dbReference type="SAM" id="SignalP"/>
    </source>
</evidence>
<comment type="caution">
    <text evidence="3">The sequence shown here is derived from an EMBL/GenBank/DDBJ whole genome shotgun (WGS) entry which is preliminary data.</text>
</comment>